<dbReference type="InterPro" id="IPR015422">
    <property type="entry name" value="PyrdxlP-dep_Trfase_small"/>
</dbReference>
<dbReference type="Gene3D" id="3.90.1150.10">
    <property type="entry name" value="Aspartate Aminotransferase, domain 1"/>
    <property type="match status" value="1"/>
</dbReference>
<dbReference type="PATRIC" id="fig|1604020.3.peg.1130"/>
<dbReference type="Gene3D" id="3.40.640.10">
    <property type="entry name" value="Type I PLP-dependent aspartate aminotransferase-like (Major domain)"/>
    <property type="match status" value="1"/>
</dbReference>
<keyword evidence="6" id="KW-0808">Transferase</keyword>
<evidence type="ECO:0000256" key="6">
    <source>
        <dbReference type="ARBA" id="ARBA00022679"/>
    </source>
</evidence>
<keyword evidence="8 12" id="KW-0663">Pyridoxal phosphate</keyword>
<evidence type="ECO:0000256" key="4">
    <source>
        <dbReference type="ARBA" id="ARBA00011738"/>
    </source>
</evidence>
<evidence type="ECO:0000256" key="12">
    <source>
        <dbReference type="RuleBase" id="RU003693"/>
    </source>
</evidence>
<dbReference type="InterPro" id="IPR004839">
    <property type="entry name" value="Aminotransferase_I/II_large"/>
</dbReference>
<reference evidence="14 15" key="1">
    <citation type="submission" date="2015-01" db="EMBL/GenBank/DDBJ databases">
        <title>Lifestyle Evolution in Cyanobacterial Symbionts of Sponges.</title>
        <authorList>
            <person name="Burgsdorf I."/>
            <person name="Slaby B.M."/>
            <person name="Handley K.M."/>
            <person name="Haber M."/>
            <person name="Blom J."/>
            <person name="Marshall C.W."/>
            <person name="Gilbert J.A."/>
            <person name="Hentschel U."/>
            <person name="Steindler L."/>
        </authorList>
    </citation>
    <scope>NUCLEOTIDE SEQUENCE [LARGE SCALE GENOMIC DNA]</scope>
    <source>
        <strain evidence="14">SP3</strain>
    </source>
</reference>
<dbReference type="InterPro" id="IPR015424">
    <property type="entry name" value="PyrdxlP-dep_Trfase"/>
</dbReference>
<evidence type="ECO:0000313" key="14">
    <source>
        <dbReference type="EMBL" id="KKZ11865.1"/>
    </source>
</evidence>
<feature type="domain" description="Aminotransferase class I/classII large" evidence="13">
    <location>
        <begin position="45"/>
        <end position="381"/>
    </location>
</feature>
<evidence type="ECO:0000256" key="2">
    <source>
        <dbReference type="ARBA" id="ARBA00004746"/>
    </source>
</evidence>
<dbReference type="GO" id="GO:0009102">
    <property type="term" value="P:biotin biosynthetic process"/>
    <property type="evidence" value="ECO:0007669"/>
    <property type="project" value="UniProtKB-KW"/>
</dbReference>
<evidence type="ECO:0000256" key="1">
    <source>
        <dbReference type="ARBA" id="ARBA00001933"/>
    </source>
</evidence>
<dbReference type="PROSITE" id="PS00599">
    <property type="entry name" value="AA_TRANSFER_CLASS_2"/>
    <property type="match status" value="1"/>
</dbReference>
<proteinExistence type="inferred from homology"/>
<comment type="similarity">
    <text evidence="3">Belongs to the class-II pyridoxal-phosphate-dependent aminotransferase family. BioF subfamily.</text>
</comment>
<dbReference type="InterPro" id="IPR015421">
    <property type="entry name" value="PyrdxlP-dep_Trfase_major"/>
</dbReference>
<dbReference type="Pfam" id="PF00155">
    <property type="entry name" value="Aminotran_1_2"/>
    <property type="match status" value="1"/>
</dbReference>
<evidence type="ECO:0000256" key="11">
    <source>
        <dbReference type="ARBA" id="ARBA00047715"/>
    </source>
</evidence>
<dbReference type="SUPFAM" id="SSF53383">
    <property type="entry name" value="PLP-dependent transferases"/>
    <property type="match status" value="1"/>
</dbReference>
<dbReference type="InterPro" id="IPR050087">
    <property type="entry name" value="AON_synthase_class-II"/>
</dbReference>
<comment type="cofactor">
    <cofactor evidence="1 12">
        <name>pyridoxal 5'-phosphate</name>
        <dbReference type="ChEBI" id="CHEBI:597326"/>
    </cofactor>
</comment>
<evidence type="ECO:0000256" key="8">
    <source>
        <dbReference type="ARBA" id="ARBA00022898"/>
    </source>
</evidence>
<comment type="subunit">
    <text evidence="4">Homodimer.</text>
</comment>
<comment type="pathway">
    <text evidence="2">Cofactor biosynthesis; biotin biosynthesis.</text>
</comment>
<organism evidence="14 15">
    <name type="scientific">Candidatus Synechococcus spongiarum SP3</name>
    <dbReference type="NCBI Taxonomy" id="1604020"/>
    <lineage>
        <taxon>Bacteria</taxon>
        <taxon>Bacillati</taxon>
        <taxon>Cyanobacteriota</taxon>
        <taxon>Cyanophyceae</taxon>
        <taxon>Synechococcales</taxon>
        <taxon>Synechococcaceae</taxon>
        <taxon>Synechococcus</taxon>
    </lineage>
</organism>
<comment type="catalytic activity">
    <reaction evidence="11">
        <text>6-carboxyhexanoyl-[ACP] + L-alanine + H(+) = (8S)-8-amino-7-oxononanoate + holo-[ACP] + CO2</text>
        <dbReference type="Rhea" id="RHEA:42288"/>
        <dbReference type="Rhea" id="RHEA-COMP:9685"/>
        <dbReference type="Rhea" id="RHEA-COMP:9955"/>
        <dbReference type="ChEBI" id="CHEBI:15378"/>
        <dbReference type="ChEBI" id="CHEBI:16526"/>
        <dbReference type="ChEBI" id="CHEBI:57972"/>
        <dbReference type="ChEBI" id="CHEBI:64479"/>
        <dbReference type="ChEBI" id="CHEBI:78846"/>
        <dbReference type="ChEBI" id="CHEBI:149468"/>
        <dbReference type="EC" id="2.3.1.47"/>
    </reaction>
</comment>
<evidence type="ECO:0000256" key="3">
    <source>
        <dbReference type="ARBA" id="ARBA00010008"/>
    </source>
</evidence>
<dbReference type="AlphaFoldDB" id="A0A0G2HKI6"/>
<evidence type="ECO:0000313" key="15">
    <source>
        <dbReference type="Proteomes" id="UP000035067"/>
    </source>
</evidence>
<evidence type="ECO:0000256" key="7">
    <source>
        <dbReference type="ARBA" id="ARBA00022756"/>
    </source>
</evidence>
<evidence type="ECO:0000256" key="10">
    <source>
        <dbReference type="ARBA" id="ARBA00033381"/>
    </source>
</evidence>
<sequence length="389" mass="41143">MPQDPLAFARQALQRLPAALWRQERCFAPCAEGLRNHVPKGQLLVDFSSNDYLGLAQAAAGSHGPGAVAAGGGGAGASPLVTGLRPVHQQLREALCAWLGRERVFLFPSGFQANVSLLAALADRHCLVVADRLCHHSLLLGARSSGAALQRFAHNDLDDLERRLGKARQQHPERRLVVVSESLFSMEATSPDVAGLAGLCGRFGALLVLDEAHALGVLGPLGRGLAWGRPRVHVVMGTFGKALGSGGAMVAVDGVLGDYLLQFCGGYRYSTALSPALAAATMANLRRLPGLEPERQALLARSEKLRQRLVAMGYPRPPGHGPVVPVLVGGEAAAMALQQRLEEAGLLVAAIRPPTVPQGAARLRVVLRHGQPPQAVETLVQTLLAEQHK</sequence>
<dbReference type="InterPro" id="IPR001917">
    <property type="entry name" value="Aminotrans_II_pyridoxalP_BS"/>
</dbReference>
<accession>A0A0G2HKI6</accession>
<name>A0A0G2HKI6_9SYNE</name>
<evidence type="ECO:0000256" key="9">
    <source>
        <dbReference type="ARBA" id="ARBA00032610"/>
    </source>
</evidence>
<comment type="caution">
    <text evidence="14">The sequence shown here is derived from an EMBL/GenBank/DDBJ whole genome shotgun (WGS) entry which is preliminary data.</text>
</comment>
<protein>
    <recommendedName>
        <fullName evidence="5">8-amino-7-oxononanoate synthase</fullName>
        <ecNumber evidence="5">2.3.1.47</ecNumber>
    </recommendedName>
    <alternativeName>
        <fullName evidence="9">7-keto-8-amino-pelargonic acid synthase</fullName>
    </alternativeName>
    <alternativeName>
        <fullName evidence="10">8-amino-7-ketopelargonate synthase</fullName>
    </alternativeName>
</protein>
<dbReference type="PANTHER" id="PTHR13693:SF100">
    <property type="entry name" value="8-AMINO-7-OXONONANOATE SYNTHASE"/>
    <property type="match status" value="1"/>
</dbReference>
<dbReference type="EMBL" id="JXQG01000037">
    <property type="protein sequence ID" value="KKZ11865.1"/>
    <property type="molecule type" value="Genomic_DNA"/>
</dbReference>
<dbReference type="Proteomes" id="UP000035067">
    <property type="component" value="Unassembled WGS sequence"/>
</dbReference>
<evidence type="ECO:0000256" key="5">
    <source>
        <dbReference type="ARBA" id="ARBA00013187"/>
    </source>
</evidence>
<dbReference type="PANTHER" id="PTHR13693">
    <property type="entry name" value="CLASS II AMINOTRANSFERASE/8-AMINO-7-OXONONANOATE SYNTHASE"/>
    <property type="match status" value="1"/>
</dbReference>
<evidence type="ECO:0000259" key="13">
    <source>
        <dbReference type="Pfam" id="PF00155"/>
    </source>
</evidence>
<keyword evidence="7" id="KW-0093">Biotin biosynthesis</keyword>
<dbReference type="EC" id="2.3.1.47" evidence="5"/>
<dbReference type="GO" id="GO:0030170">
    <property type="term" value="F:pyridoxal phosphate binding"/>
    <property type="evidence" value="ECO:0007669"/>
    <property type="project" value="InterPro"/>
</dbReference>
<gene>
    <name evidence="14" type="ORF">TE42_06735</name>
</gene>
<dbReference type="GO" id="GO:0008710">
    <property type="term" value="F:8-amino-7-oxononanoate synthase activity"/>
    <property type="evidence" value="ECO:0007669"/>
    <property type="project" value="UniProtKB-EC"/>
</dbReference>